<dbReference type="InterPro" id="IPR036872">
    <property type="entry name" value="CH_dom_sf"/>
</dbReference>
<dbReference type="SMR" id="A2G3Z1"/>
<organism evidence="6 7">
    <name type="scientific">Trichomonas vaginalis (strain ATCC PRA-98 / G3)</name>
    <dbReference type="NCBI Taxonomy" id="412133"/>
    <lineage>
        <taxon>Eukaryota</taxon>
        <taxon>Metamonada</taxon>
        <taxon>Parabasalia</taxon>
        <taxon>Trichomonadida</taxon>
        <taxon>Trichomonadidae</taxon>
        <taxon>Trichomonas</taxon>
    </lineage>
</organism>
<dbReference type="RefSeq" id="XP_001301055.1">
    <property type="nucleotide sequence ID" value="XM_001301054.1"/>
</dbReference>
<evidence type="ECO:0000313" key="6">
    <source>
        <dbReference type="EMBL" id="EAX88125.1"/>
    </source>
</evidence>
<dbReference type="PROSITE" id="PS00020">
    <property type="entry name" value="ACTININ_2"/>
    <property type="match status" value="1"/>
</dbReference>
<proteinExistence type="predicted"/>
<evidence type="ECO:0000259" key="5">
    <source>
        <dbReference type="PROSITE" id="PS50021"/>
    </source>
</evidence>
<keyword evidence="7" id="KW-1185">Reference proteome</keyword>
<keyword evidence="3" id="KW-0106">Calcium</keyword>
<dbReference type="STRING" id="5722.A2G3Z1"/>
<keyword evidence="2" id="KW-0677">Repeat</keyword>
<keyword evidence="1" id="KW-0479">Metal-binding</keyword>
<dbReference type="EMBL" id="DS114352">
    <property type="protein sequence ID" value="EAX88125.1"/>
    <property type="molecule type" value="Genomic_DNA"/>
</dbReference>
<dbReference type="FunFam" id="1.10.418.10:FF:000042">
    <property type="entry name" value="Fimbrin, putative"/>
    <property type="match status" value="1"/>
</dbReference>
<dbReference type="eggNOG" id="KOG0046">
    <property type="taxonomic scope" value="Eukaryota"/>
</dbReference>
<dbReference type="FunFam" id="1.10.418.10:FF:000156">
    <property type="entry name" value="Fimbrin, putative"/>
    <property type="match status" value="1"/>
</dbReference>
<feature type="domain" description="Calponin-homology (CH)" evidence="5">
    <location>
        <begin position="1"/>
        <end position="72"/>
    </location>
</feature>
<keyword evidence="4" id="KW-0009">Actin-binding</keyword>
<dbReference type="InterPro" id="IPR001715">
    <property type="entry name" value="CH_dom"/>
</dbReference>
<gene>
    <name evidence="6" type="ORF">TVAG_116370</name>
</gene>
<dbReference type="Gene3D" id="1.10.418.10">
    <property type="entry name" value="Calponin-like domain"/>
    <property type="match status" value="4"/>
</dbReference>
<dbReference type="PANTHER" id="PTHR19961">
    <property type="entry name" value="FIMBRIN/PLASTIN"/>
    <property type="match status" value="1"/>
</dbReference>
<accession>A2G3Z1</accession>
<reference evidence="6" key="2">
    <citation type="journal article" date="2007" name="Science">
        <title>Draft genome sequence of the sexually transmitted pathogen Trichomonas vaginalis.</title>
        <authorList>
            <person name="Carlton J.M."/>
            <person name="Hirt R.P."/>
            <person name="Silva J.C."/>
            <person name="Delcher A.L."/>
            <person name="Schatz M."/>
            <person name="Zhao Q."/>
            <person name="Wortman J.R."/>
            <person name="Bidwell S.L."/>
            <person name="Alsmark U.C.M."/>
            <person name="Besteiro S."/>
            <person name="Sicheritz-Ponten T."/>
            <person name="Noel C.J."/>
            <person name="Dacks J.B."/>
            <person name="Foster P.G."/>
            <person name="Simillion C."/>
            <person name="Van de Peer Y."/>
            <person name="Miranda-Saavedra D."/>
            <person name="Barton G.J."/>
            <person name="Westrop G.D."/>
            <person name="Mueller S."/>
            <person name="Dessi D."/>
            <person name="Fiori P.L."/>
            <person name="Ren Q."/>
            <person name="Paulsen I."/>
            <person name="Zhang H."/>
            <person name="Bastida-Corcuera F.D."/>
            <person name="Simoes-Barbosa A."/>
            <person name="Brown M.T."/>
            <person name="Hayes R.D."/>
            <person name="Mukherjee M."/>
            <person name="Okumura C.Y."/>
            <person name="Schneider R."/>
            <person name="Smith A.J."/>
            <person name="Vanacova S."/>
            <person name="Villalvazo M."/>
            <person name="Haas B.J."/>
            <person name="Pertea M."/>
            <person name="Feldblyum T.V."/>
            <person name="Utterback T.R."/>
            <person name="Shu C.L."/>
            <person name="Osoegawa K."/>
            <person name="de Jong P.J."/>
            <person name="Hrdy I."/>
            <person name="Horvathova L."/>
            <person name="Zubacova Z."/>
            <person name="Dolezal P."/>
            <person name="Malik S.B."/>
            <person name="Logsdon J.M. Jr."/>
            <person name="Henze K."/>
            <person name="Gupta A."/>
            <person name="Wang C.C."/>
            <person name="Dunne R.L."/>
            <person name="Upcroft J.A."/>
            <person name="Upcroft P."/>
            <person name="White O."/>
            <person name="Salzberg S.L."/>
            <person name="Tang P."/>
            <person name="Chiu C.-H."/>
            <person name="Lee Y.-S."/>
            <person name="Embley T.M."/>
            <person name="Coombs G.H."/>
            <person name="Mottram J.C."/>
            <person name="Tachezy J."/>
            <person name="Fraser-Liggett C.M."/>
            <person name="Johnson P.J."/>
        </authorList>
    </citation>
    <scope>NUCLEOTIDE SEQUENCE [LARGE SCALE GENOMIC DNA]</scope>
    <source>
        <strain evidence="6">G3</strain>
    </source>
</reference>
<dbReference type="InterPro" id="IPR001589">
    <property type="entry name" value="Actinin_actin-bd_CS"/>
</dbReference>
<dbReference type="FunCoup" id="A2G3Z1">
    <property type="interactions" value="216"/>
</dbReference>
<dbReference type="GO" id="GO:0046872">
    <property type="term" value="F:metal ion binding"/>
    <property type="evidence" value="ECO:0007669"/>
    <property type="project" value="UniProtKB-KW"/>
</dbReference>
<dbReference type="AlphaFoldDB" id="A2G3Z1"/>
<dbReference type="CDD" id="cd21219">
    <property type="entry name" value="CH_PLS_FIM_rpt3"/>
    <property type="match status" value="1"/>
</dbReference>
<feature type="domain" description="Calponin-homology (CH)" evidence="5">
    <location>
        <begin position="226"/>
        <end position="331"/>
    </location>
</feature>
<dbReference type="PANTHER" id="PTHR19961:SF18">
    <property type="entry name" value="FI19014P1"/>
    <property type="match status" value="1"/>
</dbReference>
<dbReference type="InParanoid" id="A2G3Z1"/>
<dbReference type="FunFam" id="1.10.418.10:FF:000010">
    <property type="entry name" value="Plastin-3 isoform 1"/>
    <property type="match status" value="1"/>
</dbReference>
<evidence type="ECO:0000256" key="1">
    <source>
        <dbReference type="ARBA" id="ARBA00022723"/>
    </source>
</evidence>
<evidence type="ECO:0000256" key="4">
    <source>
        <dbReference type="ARBA" id="ARBA00023203"/>
    </source>
</evidence>
<sequence length="447" mass="50281">MVNMASEGTIDERVISKGKKLNTYSMAQNIDLALNSAKSIGISTINIGNTDIRDGTVHLVLGLTWQLVRMSLLKTVNLTNHPELFRLLKPGETLADLLKLSPEQILLRWLNYHLEHAGSKRTATNFTTDLADSDILTTVLHQVAKDECTMAPMKESDLMKRAELMLQEADKIECRKFVGPREIVNGNQRLNLAFVATIFNTRPGLEALSEKELAALDEALFAAAGERIERQFCLWMNSCGVEPFVNELYSGISDGLVLLQMLDRIEPGCVDWKKVNKTKLNKFKAVENCNYVIEIGKKLQFSLVGISGADINDGNKKLCLALLWQMMRYDYLKTFKKLGHGALIKDEQIIEWANGITGSVCTIKSFKDEQIKNSKPLLHLIDILKPDTVDWSIFEDSEDEKVLARNARYVLSMVRKFGGTVYALPEDIVECNKKMVMTVYASLMILQ</sequence>
<feature type="domain" description="Calponin-homology (CH)" evidence="5">
    <location>
        <begin position="343"/>
        <end position="447"/>
    </location>
</feature>
<dbReference type="KEGG" id="tva:4745781"/>
<dbReference type="SMART" id="SM00033">
    <property type="entry name" value="CH"/>
    <property type="match status" value="3"/>
</dbReference>
<dbReference type="GO" id="GO:0051017">
    <property type="term" value="P:actin filament bundle assembly"/>
    <property type="evidence" value="ECO:0000318"/>
    <property type="project" value="GO_Central"/>
</dbReference>
<dbReference type="GO" id="GO:0051639">
    <property type="term" value="P:actin filament network formation"/>
    <property type="evidence" value="ECO:0000318"/>
    <property type="project" value="GO_Central"/>
</dbReference>
<feature type="domain" description="Calponin-homology (CH)" evidence="5">
    <location>
        <begin position="100"/>
        <end position="203"/>
    </location>
</feature>
<evidence type="ECO:0000256" key="2">
    <source>
        <dbReference type="ARBA" id="ARBA00022737"/>
    </source>
</evidence>
<evidence type="ECO:0000313" key="7">
    <source>
        <dbReference type="Proteomes" id="UP000001542"/>
    </source>
</evidence>
<name>A2G3Z1_TRIV3</name>
<dbReference type="GO" id="GO:0051015">
    <property type="term" value="F:actin filament binding"/>
    <property type="evidence" value="ECO:0000318"/>
    <property type="project" value="GO_Central"/>
</dbReference>
<protein>
    <submittedName>
        <fullName evidence="6">Fimbrin, putative</fullName>
    </submittedName>
</protein>
<dbReference type="VEuPathDB" id="TrichDB:TVAG_116370"/>
<dbReference type="Proteomes" id="UP000001542">
    <property type="component" value="Unassembled WGS sequence"/>
</dbReference>
<dbReference type="OrthoDB" id="431378at2759"/>
<evidence type="ECO:0000256" key="3">
    <source>
        <dbReference type="ARBA" id="ARBA00022837"/>
    </source>
</evidence>
<dbReference type="Pfam" id="PF00307">
    <property type="entry name" value="CH"/>
    <property type="match status" value="4"/>
</dbReference>
<dbReference type="OMA" id="TVNHLYV"/>
<reference evidence="6" key="1">
    <citation type="submission" date="2006-10" db="EMBL/GenBank/DDBJ databases">
        <authorList>
            <person name="Amadeo P."/>
            <person name="Zhao Q."/>
            <person name="Wortman J."/>
            <person name="Fraser-Liggett C."/>
            <person name="Carlton J."/>
        </authorList>
    </citation>
    <scope>NUCLEOTIDE SEQUENCE</scope>
    <source>
        <strain evidence="6">G3</strain>
    </source>
</reference>
<dbReference type="GO" id="GO:0005737">
    <property type="term" value="C:cytoplasm"/>
    <property type="evidence" value="ECO:0000318"/>
    <property type="project" value="GO_Central"/>
</dbReference>
<dbReference type="VEuPathDB" id="TrichDB:TVAGG3_0212000"/>
<dbReference type="GO" id="GO:0005884">
    <property type="term" value="C:actin filament"/>
    <property type="evidence" value="ECO:0000318"/>
    <property type="project" value="GO_Central"/>
</dbReference>
<dbReference type="PROSITE" id="PS50021">
    <property type="entry name" value="CH"/>
    <property type="match status" value="4"/>
</dbReference>
<dbReference type="SUPFAM" id="SSF47576">
    <property type="entry name" value="Calponin-homology domain, CH-domain"/>
    <property type="match status" value="1"/>
</dbReference>
<dbReference type="InterPro" id="IPR039959">
    <property type="entry name" value="Fimbrin/Plastin"/>
</dbReference>
<dbReference type="GO" id="GO:0032432">
    <property type="term" value="C:actin filament bundle"/>
    <property type="evidence" value="ECO:0000318"/>
    <property type="project" value="GO_Central"/>
</dbReference>